<name>A0ACC2MPK7_PERAE</name>
<protein>
    <submittedName>
        <fullName evidence="1">Uncharacterized protein</fullName>
    </submittedName>
</protein>
<accession>A0ACC2MPK7</accession>
<reference evidence="1 2" key="1">
    <citation type="journal article" date="2022" name="Hortic Res">
        <title>A haplotype resolved chromosomal level avocado genome allows analysis of novel avocado genes.</title>
        <authorList>
            <person name="Nath O."/>
            <person name="Fletcher S.J."/>
            <person name="Hayward A."/>
            <person name="Shaw L.M."/>
            <person name="Masouleh A.K."/>
            <person name="Furtado A."/>
            <person name="Henry R.J."/>
            <person name="Mitter N."/>
        </authorList>
    </citation>
    <scope>NUCLEOTIDE SEQUENCE [LARGE SCALE GENOMIC DNA]</scope>
    <source>
        <strain evidence="2">cv. Hass</strain>
    </source>
</reference>
<organism evidence="1 2">
    <name type="scientific">Persea americana</name>
    <name type="common">Avocado</name>
    <dbReference type="NCBI Taxonomy" id="3435"/>
    <lineage>
        <taxon>Eukaryota</taxon>
        <taxon>Viridiplantae</taxon>
        <taxon>Streptophyta</taxon>
        <taxon>Embryophyta</taxon>
        <taxon>Tracheophyta</taxon>
        <taxon>Spermatophyta</taxon>
        <taxon>Magnoliopsida</taxon>
        <taxon>Magnoliidae</taxon>
        <taxon>Laurales</taxon>
        <taxon>Lauraceae</taxon>
        <taxon>Persea</taxon>
    </lineage>
</organism>
<keyword evidence="2" id="KW-1185">Reference proteome</keyword>
<comment type="caution">
    <text evidence="1">The sequence shown here is derived from an EMBL/GenBank/DDBJ whole genome shotgun (WGS) entry which is preliminary data.</text>
</comment>
<sequence length="513" mass="58185">MVANIGNLEFSSSLTTTEDYSDISSSIPYFPAIYPEELPFNSMPMTVYSGGAHVVSPIEDYSLGLDKLAHVSNDELFNCDIDDVCGWIGENWEDVPLPTHSISEEESTISSMKSGDVSFGEIATMQSKVIGDEQGTDADNEVRILHLLKAYGEAIGMESIELGEVILQRISKKVGPVGATMERLGHYLSQYDNHQNDYLVLESRKNYEKAFRAFYDICPYGRFAHFTANKAILEAIPEDVETVHIIDFDMGEGVQWPPLLEALGRHRMVRLTSLIRTEDQFNNPLFQFKVTKRRLSDYARSQGLRLKIEEMDMEELLIEKRRMKKRGGGKEWMAFNCMVSLPHMQMERSRKDAWEFIRAAKELLNVSSTCSSTPRQTGVITFGCGGDGVQLKRGRDGGFGSFFDGCLLHLHALFVSMEWHFPPHLSLARTAMECLFVGPYVSSVACFSKWEESHDMHWGEELEGWRLSRENLEEAKEMVRGENLYEVRIDGEMENQMVLAWSGTPLVTVSIWK</sequence>
<evidence type="ECO:0000313" key="1">
    <source>
        <dbReference type="EMBL" id="KAJ8647635.1"/>
    </source>
</evidence>
<dbReference type="EMBL" id="CM056809">
    <property type="protein sequence ID" value="KAJ8647635.1"/>
    <property type="molecule type" value="Genomic_DNA"/>
</dbReference>
<evidence type="ECO:0000313" key="2">
    <source>
        <dbReference type="Proteomes" id="UP001234297"/>
    </source>
</evidence>
<proteinExistence type="predicted"/>
<dbReference type="Proteomes" id="UP001234297">
    <property type="component" value="Chromosome 1"/>
</dbReference>
<gene>
    <name evidence="1" type="ORF">MRB53_000658</name>
</gene>